<dbReference type="Pfam" id="PF20150">
    <property type="entry name" value="2EXR"/>
    <property type="match status" value="1"/>
</dbReference>
<sequence>MAAFGLFGCLPVELRLKIWGFGLEKPEGFRTEYPLFSFRPRPRHKKERLPVASAVCRESRKEFLRLYVRFLDPQAPAASSRHSHGDASPLVLGIHVDYEASIGRGVPSVEHEQYTLGYMIDAPVLSRFVREQIQSVRLHDVDFVARVQGCVRNGDSSLDVGSPEGLGVFRLPPLLFPNLSTIQIVGLSMSKANLKAFFGSCDRSHYEVTFWYSKSSGRVYPYIFWIAGAVRLSLGLSRTWPRVFIKIQFVNEDSRPYLREVESLEDFSPAYYSLWKISAHYVALRLGEDQSRG</sequence>
<evidence type="ECO:0000313" key="3">
    <source>
        <dbReference type="Proteomes" id="UP001232148"/>
    </source>
</evidence>
<dbReference type="Proteomes" id="UP001232148">
    <property type="component" value="Unassembled WGS sequence"/>
</dbReference>
<proteinExistence type="predicted"/>
<feature type="domain" description="2EXR" evidence="1">
    <location>
        <begin position="4"/>
        <end position="72"/>
    </location>
</feature>
<comment type="caution">
    <text evidence="2">The sequence shown here is derived from an EMBL/GenBank/DDBJ whole genome shotgun (WGS) entry which is preliminary data.</text>
</comment>
<reference evidence="2" key="1">
    <citation type="submission" date="2021-06" db="EMBL/GenBank/DDBJ databases">
        <title>Comparative genomics, transcriptomics and evolutionary studies reveal genomic signatures of adaptation to plant cell wall in hemibiotrophic fungi.</title>
        <authorList>
            <consortium name="DOE Joint Genome Institute"/>
            <person name="Baroncelli R."/>
            <person name="Diaz J.F."/>
            <person name="Benocci T."/>
            <person name="Peng M."/>
            <person name="Battaglia E."/>
            <person name="Haridas S."/>
            <person name="Andreopoulos W."/>
            <person name="Labutti K."/>
            <person name="Pangilinan J."/>
            <person name="Floch G.L."/>
            <person name="Makela M.R."/>
            <person name="Henrissat B."/>
            <person name="Grigoriev I.V."/>
            <person name="Crouch J.A."/>
            <person name="De Vries R.P."/>
            <person name="Sukno S.A."/>
            <person name="Thon M.R."/>
        </authorList>
    </citation>
    <scope>NUCLEOTIDE SEQUENCE</scope>
    <source>
        <strain evidence="2">MAFF235873</strain>
    </source>
</reference>
<evidence type="ECO:0000313" key="2">
    <source>
        <dbReference type="EMBL" id="KAK2030294.1"/>
    </source>
</evidence>
<dbReference type="InterPro" id="IPR045518">
    <property type="entry name" value="2EXR"/>
</dbReference>
<name>A0AAD9HLR9_9PEZI</name>
<evidence type="ECO:0000259" key="1">
    <source>
        <dbReference type="Pfam" id="PF20150"/>
    </source>
</evidence>
<dbReference type="AlphaFoldDB" id="A0AAD9HLR9"/>
<organism evidence="2 3">
    <name type="scientific">Colletotrichum zoysiae</name>
    <dbReference type="NCBI Taxonomy" id="1216348"/>
    <lineage>
        <taxon>Eukaryota</taxon>
        <taxon>Fungi</taxon>
        <taxon>Dikarya</taxon>
        <taxon>Ascomycota</taxon>
        <taxon>Pezizomycotina</taxon>
        <taxon>Sordariomycetes</taxon>
        <taxon>Hypocreomycetidae</taxon>
        <taxon>Glomerellales</taxon>
        <taxon>Glomerellaceae</taxon>
        <taxon>Colletotrichum</taxon>
        <taxon>Colletotrichum graminicola species complex</taxon>
    </lineage>
</organism>
<accession>A0AAD9HLR9</accession>
<gene>
    <name evidence="2" type="ORF">LX32DRAFT_717265</name>
</gene>
<dbReference type="EMBL" id="MU842853">
    <property type="protein sequence ID" value="KAK2030294.1"/>
    <property type="molecule type" value="Genomic_DNA"/>
</dbReference>
<protein>
    <recommendedName>
        <fullName evidence="1">2EXR domain-containing protein</fullName>
    </recommendedName>
</protein>
<keyword evidence="3" id="KW-1185">Reference proteome</keyword>